<dbReference type="OrthoDB" id="662471at2"/>
<dbReference type="AlphaFoldDB" id="A0A3E0DHE7"/>
<dbReference type="RefSeq" id="WP_086542662.1">
    <property type="nucleotide sequence ID" value="NZ_MSSW01000051.1"/>
</dbReference>
<proteinExistence type="predicted"/>
<accession>A0A3E0DHE7</accession>
<gene>
    <name evidence="1" type="ORF">C8N25_1236</name>
</gene>
<evidence type="ECO:0000313" key="2">
    <source>
        <dbReference type="Proteomes" id="UP000256405"/>
    </source>
</evidence>
<protein>
    <submittedName>
        <fullName evidence="1">Uncharacterized protein</fullName>
    </submittedName>
</protein>
<sequence>MDFELVKIKDLSGRKASFYTVMRDGDNKSLFETFLEENSITFKNEIFDIIRRIKTISNKTGAIDGFFKPNEGKPGDGLCALYDQPGSKLRLYCIRFGREIVILGGGGPKPKPIRALQEDEKLKSENYQLREIAQKIMKSQIAKEIYFSKDYLDFEGELKFED</sequence>
<name>A0A3E0DHE7_9BACT</name>
<comment type="caution">
    <text evidence="1">The sequence shown here is derived from an EMBL/GenBank/DDBJ whole genome shotgun (WGS) entry which is preliminary data.</text>
</comment>
<reference evidence="1 2" key="1">
    <citation type="submission" date="2018-08" db="EMBL/GenBank/DDBJ databases">
        <title>Genomic Encyclopedia of Archaeal and Bacterial Type Strains, Phase II (KMG-II): from individual species to whole genera.</title>
        <authorList>
            <person name="Goeker M."/>
        </authorList>
    </citation>
    <scope>NUCLEOTIDE SEQUENCE [LARGE SCALE GENOMIC DNA]</scope>
    <source>
        <strain evidence="1 2">DSM 15986</strain>
    </source>
</reference>
<keyword evidence="2" id="KW-1185">Reference proteome</keyword>
<organism evidence="1 2">
    <name type="scientific">Algoriphagus antarcticus</name>
    <dbReference type="NCBI Taxonomy" id="238540"/>
    <lineage>
        <taxon>Bacteria</taxon>
        <taxon>Pseudomonadati</taxon>
        <taxon>Bacteroidota</taxon>
        <taxon>Cytophagia</taxon>
        <taxon>Cytophagales</taxon>
        <taxon>Cyclobacteriaceae</taxon>
        <taxon>Algoriphagus</taxon>
    </lineage>
</organism>
<dbReference type="EMBL" id="QUNF01000023">
    <property type="protein sequence ID" value="REG82017.1"/>
    <property type="molecule type" value="Genomic_DNA"/>
</dbReference>
<dbReference type="Proteomes" id="UP000256405">
    <property type="component" value="Unassembled WGS sequence"/>
</dbReference>
<evidence type="ECO:0000313" key="1">
    <source>
        <dbReference type="EMBL" id="REG82017.1"/>
    </source>
</evidence>